<sequence length="314" mass="37033">MIGPKKSDNDEEVMMMMITESKFIFYSRINWTNDNGNGPRLSIRSSSTVQHLEQYSKYLYYNCSYLSWRPTYMNTYLQTIKIDSSIRNNNNNNVMANRNNSSCSTIVNSSSSSNEMITLYYQKNLQFKNRFRLDLSSQQCFIDDFPSSSSANLLKNHRYFALSIRHNMTMANMHEEYFLLAKNLSHRLEQVKLLQRKQITNTTVVNETRIEEYLWNICVNKEYNQLTFIDADHECSQSSNERMIPLEIRSDDQKHNITGFIDFDNNYSIWIGVPEKEMLIVLHQFNENNNKQQTAKLITILTKKQLVQCQNEDD</sequence>
<reference evidence="1" key="2">
    <citation type="journal article" date="2022" name="Res Sq">
        <title>Comparative Genomics Reveals Insights into the Divergent Evolution of Astigmatic Mites and Household Pest Adaptations.</title>
        <authorList>
            <person name="Xiong Q."/>
            <person name="Wan A.T.-Y."/>
            <person name="Liu X.-Y."/>
            <person name="Fung C.S.-H."/>
            <person name="Xiao X."/>
            <person name="Malainual N."/>
            <person name="Hou J."/>
            <person name="Wang L."/>
            <person name="Wang M."/>
            <person name="Yang K."/>
            <person name="Cui Y."/>
            <person name="Leung E."/>
            <person name="Nong W."/>
            <person name="Shin S.-K."/>
            <person name="Au S."/>
            <person name="Jeong K.Y."/>
            <person name="Chew F.T."/>
            <person name="Hui J."/>
            <person name="Leung T.F."/>
            <person name="Tungtrongchitr A."/>
            <person name="Zhong N."/>
            <person name="Liu Z."/>
            <person name="Tsui S."/>
        </authorList>
    </citation>
    <scope>NUCLEOTIDE SEQUENCE</scope>
    <source>
        <strain evidence="1">Derf</strain>
        <tissue evidence="1">Whole organism</tissue>
    </source>
</reference>
<accession>A0A922L4A8</accession>
<evidence type="ECO:0000313" key="2">
    <source>
        <dbReference type="Proteomes" id="UP000790347"/>
    </source>
</evidence>
<evidence type="ECO:0000313" key="1">
    <source>
        <dbReference type="EMBL" id="KAH9517361.1"/>
    </source>
</evidence>
<dbReference type="AlphaFoldDB" id="A0A922L4A8"/>
<organism evidence="1 2">
    <name type="scientific">Dermatophagoides farinae</name>
    <name type="common">American house dust mite</name>
    <dbReference type="NCBI Taxonomy" id="6954"/>
    <lineage>
        <taxon>Eukaryota</taxon>
        <taxon>Metazoa</taxon>
        <taxon>Ecdysozoa</taxon>
        <taxon>Arthropoda</taxon>
        <taxon>Chelicerata</taxon>
        <taxon>Arachnida</taxon>
        <taxon>Acari</taxon>
        <taxon>Acariformes</taxon>
        <taxon>Sarcoptiformes</taxon>
        <taxon>Astigmata</taxon>
        <taxon>Psoroptidia</taxon>
        <taxon>Analgoidea</taxon>
        <taxon>Pyroglyphidae</taxon>
        <taxon>Dermatophagoidinae</taxon>
        <taxon>Dermatophagoides</taxon>
    </lineage>
</organism>
<dbReference type="EMBL" id="ASGP02000003">
    <property type="protein sequence ID" value="KAH9517361.1"/>
    <property type="molecule type" value="Genomic_DNA"/>
</dbReference>
<name>A0A922L4A8_DERFA</name>
<comment type="caution">
    <text evidence="1">The sequence shown here is derived from an EMBL/GenBank/DDBJ whole genome shotgun (WGS) entry which is preliminary data.</text>
</comment>
<dbReference type="Proteomes" id="UP000790347">
    <property type="component" value="Unassembled WGS sequence"/>
</dbReference>
<reference evidence="1" key="1">
    <citation type="submission" date="2013-05" db="EMBL/GenBank/DDBJ databases">
        <authorList>
            <person name="Yim A.K.Y."/>
            <person name="Chan T.F."/>
            <person name="Ji K.M."/>
            <person name="Liu X.Y."/>
            <person name="Zhou J.W."/>
            <person name="Li R.Q."/>
            <person name="Yang K.Y."/>
            <person name="Li J."/>
            <person name="Li M."/>
            <person name="Law P.T.W."/>
            <person name="Wu Y.L."/>
            <person name="Cai Z.L."/>
            <person name="Qin H."/>
            <person name="Bao Y."/>
            <person name="Leung R.K.K."/>
            <person name="Ng P.K.S."/>
            <person name="Zou J."/>
            <person name="Zhong X.J."/>
            <person name="Ran P.X."/>
            <person name="Zhong N.S."/>
            <person name="Liu Z.G."/>
            <person name="Tsui S.K.W."/>
        </authorList>
    </citation>
    <scope>NUCLEOTIDE SEQUENCE</scope>
    <source>
        <strain evidence="1">Derf</strain>
        <tissue evidence="1">Whole organism</tissue>
    </source>
</reference>
<protein>
    <submittedName>
        <fullName evidence="1">Uncharacterized protein</fullName>
    </submittedName>
</protein>
<proteinExistence type="predicted"/>
<keyword evidence="2" id="KW-1185">Reference proteome</keyword>
<gene>
    <name evidence="1" type="ORF">DERF_008039</name>
</gene>